<keyword evidence="10" id="KW-1185">Reference proteome</keyword>
<gene>
    <name evidence="9" type="ORF">G6011_07896</name>
</gene>
<dbReference type="FunFam" id="3.40.605.10:FF:000014">
    <property type="entry name" value="aldehyde dehydrogenase 22A1"/>
    <property type="match status" value="1"/>
</dbReference>
<evidence type="ECO:0000256" key="6">
    <source>
        <dbReference type="RuleBase" id="RU003345"/>
    </source>
</evidence>
<comment type="similarity">
    <text evidence="1 6">Belongs to the aldehyde dehydrogenase family.</text>
</comment>
<dbReference type="InterPro" id="IPR016161">
    <property type="entry name" value="Ald_DH/histidinol_DH"/>
</dbReference>
<feature type="active site" evidence="5">
    <location>
        <position position="306"/>
    </location>
</feature>
<evidence type="ECO:0000256" key="2">
    <source>
        <dbReference type="ARBA" id="ARBA00023002"/>
    </source>
</evidence>
<dbReference type="Proteomes" id="UP001199106">
    <property type="component" value="Unassembled WGS sequence"/>
</dbReference>
<dbReference type="AlphaFoldDB" id="A0AAD4I4U3"/>
<dbReference type="InterPro" id="IPR016162">
    <property type="entry name" value="Ald_DH_N"/>
</dbReference>
<dbReference type="EMBL" id="JAANER010000011">
    <property type="protein sequence ID" value="KAG9185352.1"/>
    <property type="molecule type" value="Genomic_DNA"/>
</dbReference>
<feature type="domain" description="Aldehyde dehydrogenase" evidence="8">
    <location>
        <begin position="72"/>
        <end position="541"/>
    </location>
</feature>
<organism evidence="9 10">
    <name type="scientific">Alternaria panax</name>
    <dbReference type="NCBI Taxonomy" id="48097"/>
    <lineage>
        <taxon>Eukaryota</taxon>
        <taxon>Fungi</taxon>
        <taxon>Dikarya</taxon>
        <taxon>Ascomycota</taxon>
        <taxon>Pezizomycotina</taxon>
        <taxon>Dothideomycetes</taxon>
        <taxon>Pleosporomycetidae</taxon>
        <taxon>Pleosporales</taxon>
        <taxon>Pleosporineae</taxon>
        <taxon>Pleosporaceae</taxon>
        <taxon>Alternaria</taxon>
        <taxon>Alternaria sect. Panax</taxon>
    </lineage>
</organism>
<dbReference type="PANTHER" id="PTHR11699">
    <property type="entry name" value="ALDEHYDE DEHYDROGENASE-RELATED"/>
    <property type="match status" value="1"/>
</dbReference>
<dbReference type="InterPro" id="IPR016160">
    <property type="entry name" value="Ald_DH_CS_CYS"/>
</dbReference>
<comment type="caution">
    <text evidence="9">The sequence shown here is derived from an EMBL/GenBank/DDBJ whole genome shotgun (WGS) entry which is preliminary data.</text>
</comment>
<dbReference type="InterPro" id="IPR016163">
    <property type="entry name" value="Ald_DH_C"/>
</dbReference>
<evidence type="ECO:0000256" key="3">
    <source>
        <dbReference type="ARBA" id="ARBA00024226"/>
    </source>
</evidence>
<dbReference type="SUPFAM" id="SSF53720">
    <property type="entry name" value="ALDH-like"/>
    <property type="match status" value="1"/>
</dbReference>
<dbReference type="Gene3D" id="3.40.309.10">
    <property type="entry name" value="Aldehyde Dehydrogenase, Chain A, domain 2"/>
    <property type="match status" value="1"/>
</dbReference>
<dbReference type="FunFam" id="3.40.309.10:FF:000024">
    <property type="entry name" value="Betaine aldehyde dehydrogenase"/>
    <property type="match status" value="1"/>
</dbReference>
<keyword evidence="2 6" id="KW-0560">Oxidoreductase</keyword>
<accession>A0AAD4I4U3</accession>
<name>A0AAD4I4U3_9PLEO</name>
<comment type="catalytic activity">
    <reaction evidence="4">
        <text>an aldehyde + NAD(+) + H2O = a carboxylate + NADH + 2 H(+)</text>
        <dbReference type="Rhea" id="RHEA:16185"/>
        <dbReference type="ChEBI" id="CHEBI:15377"/>
        <dbReference type="ChEBI" id="CHEBI:15378"/>
        <dbReference type="ChEBI" id="CHEBI:17478"/>
        <dbReference type="ChEBI" id="CHEBI:29067"/>
        <dbReference type="ChEBI" id="CHEBI:57540"/>
        <dbReference type="ChEBI" id="CHEBI:57945"/>
        <dbReference type="EC" id="1.2.1.3"/>
    </reaction>
</comment>
<dbReference type="PROSITE" id="PS00070">
    <property type="entry name" value="ALDEHYDE_DEHYDR_CYS"/>
    <property type="match status" value="1"/>
</dbReference>
<evidence type="ECO:0000256" key="7">
    <source>
        <dbReference type="SAM" id="Phobius"/>
    </source>
</evidence>
<dbReference type="InterPro" id="IPR015590">
    <property type="entry name" value="Aldehyde_DH_dom"/>
</dbReference>
<reference evidence="9" key="1">
    <citation type="submission" date="2021-07" db="EMBL/GenBank/DDBJ databases">
        <title>Genome Resource of American Ginseng Black Spot Pathogen Alternaria panax.</title>
        <authorList>
            <person name="Qiu C."/>
            <person name="Wang W."/>
            <person name="Liu Z."/>
        </authorList>
    </citation>
    <scope>NUCLEOTIDE SEQUENCE</scope>
    <source>
        <strain evidence="9">BNCC115425</strain>
    </source>
</reference>
<evidence type="ECO:0000313" key="10">
    <source>
        <dbReference type="Proteomes" id="UP001199106"/>
    </source>
</evidence>
<protein>
    <recommendedName>
        <fullName evidence="3">aldehyde dehydrogenase (NAD(+))</fullName>
        <ecNumber evidence="3">1.2.1.3</ecNumber>
    </recommendedName>
</protein>
<evidence type="ECO:0000256" key="5">
    <source>
        <dbReference type="PROSITE-ProRule" id="PRU10007"/>
    </source>
</evidence>
<evidence type="ECO:0000313" key="9">
    <source>
        <dbReference type="EMBL" id="KAG9185352.1"/>
    </source>
</evidence>
<dbReference type="CDD" id="cd07098">
    <property type="entry name" value="ALDH_F15-22"/>
    <property type="match status" value="1"/>
</dbReference>
<feature type="transmembrane region" description="Helical" evidence="7">
    <location>
        <begin position="12"/>
        <end position="30"/>
    </location>
</feature>
<keyword evidence="7" id="KW-1133">Transmembrane helix</keyword>
<keyword evidence="7" id="KW-0472">Membrane</keyword>
<dbReference type="PROSITE" id="PS00687">
    <property type="entry name" value="ALDEHYDE_DEHYDR_GLU"/>
    <property type="match status" value="1"/>
</dbReference>
<sequence>MDRITARADNDFAVVFYGTLWVAALSLIWFTCRADPEEPVKYVLETPEQAKKGWKGQVVEKAQFKIPGSSLIQCYAPATGEALGRVNPSTADGIDRAIAKAKAAQVQWAQTSFLKRRKVLCSMLNFILENQEEIARVACLDSGKTMVDAALGEILVTVEKLRWTIKHGEKSLQSEGRDTNLLMMYKWSEVVYEPLGVVAACVSWNYPFHNLISPVIASIFAGNAIIVKGSEATAWSSSYFASIATRALEACGHSPDIVQSVVCWPDVADHLTSHPSISHITFIGSRPVAHHVCASAAKALTPVCVELGGKDPAIVLDDLPDSDFKRVASILMRGTFQSAGQNCIGIERVIALPRVYDRLVEYLTPKIRQLRPGSILNNTSNTPIDIGASISDAGYSRLEDLIRDAVSHGARLLAGGKRYAHPDYPQGHYFTPTFIADVTPSMAIAQTELFAPVFLLMRAESVTDAISIANSTPYALGSSVFGTSTRDLELVVRSLQAGMVAVNDFAVYYMVQMPFGGIKGSGYGRFAGKEGLRSLCNVKSVTRDRWAWAGVKTAIPPPMDIPLRGEGAGDKAWKMAEGIVWLGYGDLRGKVRGLRAVLGL</sequence>
<evidence type="ECO:0000259" key="8">
    <source>
        <dbReference type="Pfam" id="PF00171"/>
    </source>
</evidence>
<dbReference type="InterPro" id="IPR029510">
    <property type="entry name" value="Ald_DH_CS_GLU"/>
</dbReference>
<dbReference type="EC" id="1.2.1.3" evidence="3"/>
<proteinExistence type="inferred from homology"/>
<keyword evidence="7" id="KW-0812">Transmembrane</keyword>
<dbReference type="GO" id="GO:0004029">
    <property type="term" value="F:aldehyde dehydrogenase (NAD+) activity"/>
    <property type="evidence" value="ECO:0007669"/>
    <property type="project" value="UniProtKB-EC"/>
</dbReference>
<dbReference type="Pfam" id="PF00171">
    <property type="entry name" value="Aldedh"/>
    <property type="match status" value="1"/>
</dbReference>
<evidence type="ECO:0000256" key="4">
    <source>
        <dbReference type="ARBA" id="ARBA00049194"/>
    </source>
</evidence>
<dbReference type="Gene3D" id="3.40.605.10">
    <property type="entry name" value="Aldehyde Dehydrogenase, Chain A, domain 1"/>
    <property type="match status" value="1"/>
</dbReference>
<evidence type="ECO:0000256" key="1">
    <source>
        <dbReference type="ARBA" id="ARBA00009986"/>
    </source>
</evidence>